<reference evidence="1" key="1">
    <citation type="submission" date="2020-01" db="EMBL/GenBank/DDBJ databases">
        <authorList>
            <person name="Rat A."/>
        </authorList>
    </citation>
    <scope>NUCLEOTIDE SEQUENCE</scope>
    <source>
        <strain evidence="1">LMG 28251</strain>
    </source>
</reference>
<accession>A0AAF1K0K5</accession>
<gene>
    <name evidence="1" type="ORF">GXW79_07110</name>
</gene>
<comment type="caution">
    <text evidence="1">The sequence shown here is derived from an EMBL/GenBank/DDBJ whole genome shotgun (WGS) entry which is preliminary data.</text>
</comment>
<organism evidence="1 2">
    <name type="scientific">Plastoroseomonas arctica</name>
    <dbReference type="NCBI Taxonomy" id="1509237"/>
    <lineage>
        <taxon>Bacteria</taxon>
        <taxon>Pseudomonadati</taxon>
        <taxon>Pseudomonadota</taxon>
        <taxon>Alphaproteobacteria</taxon>
        <taxon>Acetobacterales</taxon>
        <taxon>Acetobacteraceae</taxon>
        <taxon>Plastoroseomonas</taxon>
    </lineage>
</organism>
<evidence type="ECO:0000313" key="2">
    <source>
        <dbReference type="Proteomes" id="UP001196068"/>
    </source>
</evidence>
<dbReference type="InterPro" id="IPR056908">
    <property type="entry name" value="Gp80-like"/>
</dbReference>
<dbReference type="AlphaFoldDB" id="A0AAF1K0K5"/>
<protein>
    <submittedName>
        <fullName evidence="1">Uncharacterized protein</fullName>
    </submittedName>
</protein>
<evidence type="ECO:0000313" key="1">
    <source>
        <dbReference type="EMBL" id="MBR0654843.1"/>
    </source>
</evidence>
<dbReference type="Proteomes" id="UP001196068">
    <property type="component" value="Unassembled WGS sequence"/>
</dbReference>
<proteinExistence type="predicted"/>
<dbReference type="RefSeq" id="WP_211873662.1">
    <property type="nucleotide sequence ID" value="NZ_JAAEDH010000006.1"/>
</dbReference>
<name>A0AAF1K0K5_9PROT</name>
<sequence>MTALTDYARNLVARAVCARVPALPTNAYLALGTGGSLAAGVTGEPVGAGYARQRVTFAGTGDQANAALLRFTFTAGVGSLTHIGLFDAVQGGNPLTFSALATPAALPAAGQVTVPASSFVVTAS</sequence>
<reference evidence="1" key="2">
    <citation type="journal article" date="2021" name="Syst. Appl. Microbiol.">
        <title>Roseomonas hellenica sp. nov., isolated from roots of wild-growing Alkanna tinctoria.</title>
        <authorList>
            <person name="Rat A."/>
            <person name="Naranjo H.D."/>
            <person name="Lebbe L."/>
            <person name="Cnockaert M."/>
            <person name="Krigas N."/>
            <person name="Grigoriadou K."/>
            <person name="Maloupa E."/>
            <person name="Willems A."/>
        </authorList>
    </citation>
    <scope>NUCLEOTIDE SEQUENCE</scope>
    <source>
        <strain evidence="1">LMG 28251</strain>
    </source>
</reference>
<dbReference type="Pfam" id="PF23140">
    <property type="entry name" value="Gp80"/>
    <property type="match status" value="1"/>
</dbReference>
<dbReference type="EMBL" id="JAAEDH010000006">
    <property type="protein sequence ID" value="MBR0654843.1"/>
    <property type="molecule type" value="Genomic_DNA"/>
</dbReference>
<keyword evidence="2" id="KW-1185">Reference proteome</keyword>